<evidence type="ECO:0000313" key="2">
    <source>
        <dbReference type="Proteomes" id="UP000663836"/>
    </source>
</evidence>
<reference evidence="1" key="1">
    <citation type="submission" date="2021-02" db="EMBL/GenBank/DDBJ databases">
        <authorList>
            <person name="Nowell W R."/>
        </authorList>
    </citation>
    <scope>NUCLEOTIDE SEQUENCE</scope>
</reference>
<name>A0A819Y643_9BILA</name>
<dbReference type="EMBL" id="CAJOBD010009971">
    <property type="protein sequence ID" value="CAF4144998.1"/>
    <property type="molecule type" value="Genomic_DNA"/>
</dbReference>
<dbReference type="AlphaFoldDB" id="A0A819Y643"/>
<gene>
    <name evidence="1" type="ORF">JBS370_LOCUS33688</name>
</gene>
<feature type="non-terminal residue" evidence="1">
    <location>
        <position position="85"/>
    </location>
</feature>
<evidence type="ECO:0000313" key="1">
    <source>
        <dbReference type="EMBL" id="CAF4144998.1"/>
    </source>
</evidence>
<proteinExistence type="predicted"/>
<organism evidence="1 2">
    <name type="scientific">Rotaria sordida</name>
    <dbReference type="NCBI Taxonomy" id="392033"/>
    <lineage>
        <taxon>Eukaryota</taxon>
        <taxon>Metazoa</taxon>
        <taxon>Spiralia</taxon>
        <taxon>Gnathifera</taxon>
        <taxon>Rotifera</taxon>
        <taxon>Eurotatoria</taxon>
        <taxon>Bdelloidea</taxon>
        <taxon>Philodinida</taxon>
        <taxon>Philodinidae</taxon>
        <taxon>Rotaria</taxon>
    </lineage>
</organism>
<protein>
    <submittedName>
        <fullName evidence="1">Uncharacterized protein</fullName>
    </submittedName>
</protein>
<dbReference type="Proteomes" id="UP000663836">
    <property type="component" value="Unassembled WGS sequence"/>
</dbReference>
<accession>A0A819Y643</accession>
<comment type="caution">
    <text evidence="1">The sequence shown here is derived from an EMBL/GenBank/DDBJ whole genome shotgun (WGS) entry which is preliminary data.</text>
</comment>
<sequence length="85" mass="10170">MTVDQLKQIYDDFIQLSPSISTDHLINILHLLEDIDMIILTDPLIINHEFYSQLSNILEDLFTKWQENDYLTESESFLFDHITRR</sequence>